<dbReference type="RefSeq" id="WP_206822509.1">
    <property type="nucleotide sequence ID" value="NZ_JAEMWU010000001.1"/>
</dbReference>
<keyword evidence="6" id="KW-0472">Membrane</keyword>
<accession>A0A939DTA5</accession>
<dbReference type="GO" id="GO:0047355">
    <property type="term" value="F:CDP-glycerol glycerophosphotransferase activity"/>
    <property type="evidence" value="ECO:0007669"/>
    <property type="project" value="InterPro"/>
</dbReference>
<proteinExistence type="inferred from homology"/>
<evidence type="ECO:0000313" key="7">
    <source>
        <dbReference type="EMBL" id="MBN8204569.1"/>
    </source>
</evidence>
<dbReference type="SUPFAM" id="SSF53756">
    <property type="entry name" value="UDP-Glycosyltransferase/glycogen phosphorylase"/>
    <property type="match status" value="1"/>
</dbReference>
<keyword evidence="5" id="KW-0777">Teichoic acid biosynthesis</keyword>
<dbReference type="GO" id="GO:0005886">
    <property type="term" value="C:plasma membrane"/>
    <property type="evidence" value="ECO:0007669"/>
    <property type="project" value="UniProtKB-SubCell"/>
</dbReference>
<reference evidence="7" key="1">
    <citation type="submission" date="2020-12" db="EMBL/GenBank/DDBJ databases">
        <title>PHA producing bacteria isolated from mangrove.</title>
        <authorList>
            <person name="Zheng W."/>
            <person name="Yu S."/>
            <person name="Huang Y."/>
        </authorList>
    </citation>
    <scope>NUCLEOTIDE SEQUENCE</scope>
    <source>
        <strain evidence="7">GN8-5</strain>
    </source>
</reference>
<keyword evidence="4" id="KW-0808">Transferase</keyword>
<comment type="similarity">
    <text evidence="2">Belongs to the CDP-glycerol glycerophosphotransferase family.</text>
</comment>
<name>A0A939DTA5_9MICO</name>
<protein>
    <submittedName>
        <fullName evidence="7">CDP-glycerol glycerophosphotransferase family protein</fullName>
    </submittedName>
</protein>
<dbReference type="PANTHER" id="PTHR37316">
    <property type="entry name" value="TEICHOIC ACID GLYCEROL-PHOSPHATE PRIMASE"/>
    <property type="match status" value="1"/>
</dbReference>
<evidence type="ECO:0000256" key="2">
    <source>
        <dbReference type="ARBA" id="ARBA00010488"/>
    </source>
</evidence>
<comment type="subcellular location">
    <subcellularLocation>
        <location evidence="1">Cell membrane</location>
        <topology evidence="1">Peripheral membrane protein</topology>
    </subcellularLocation>
</comment>
<comment type="caution">
    <text evidence="7">The sequence shown here is derived from an EMBL/GenBank/DDBJ whole genome shotgun (WGS) entry which is preliminary data.</text>
</comment>
<dbReference type="Gene3D" id="3.40.50.12580">
    <property type="match status" value="1"/>
</dbReference>
<evidence type="ECO:0000256" key="6">
    <source>
        <dbReference type="ARBA" id="ARBA00023136"/>
    </source>
</evidence>
<evidence type="ECO:0000256" key="4">
    <source>
        <dbReference type="ARBA" id="ARBA00022679"/>
    </source>
</evidence>
<gene>
    <name evidence="7" type="ORF">JF543_01185</name>
</gene>
<evidence type="ECO:0000256" key="1">
    <source>
        <dbReference type="ARBA" id="ARBA00004202"/>
    </source>
</evidence>
<dbReference type="AlphaFoldDB" id="A0A939DTA5"/>
<dbReference type="Proteomes" id="UP000664385">
    <property type="component" value="Unassembled WGS sequence"/>
</dbReference>
<dbReference type="Pfam" id="PF04464">
    <property type="entry name" value="Glyphos_transf"/>
    <property type="match status" value="1"/>
</dbReference>
<dbReference type="PANTHER" id="PTHR37316:SF2">
    <property type="entry name" value="TEICHOIC ACID RIBITOL-PHOSPHATE POLYMERASE TARK"/>
    <property type="match status" value="1"/>
</dbReference>
<evidence type="ECO:0000313" key="8">
    <source>
        <dbReference type="Proteomes" id="UP000664385"/>
    </source>
</evidence>
<dbReference type="InterPro" id="IPR051612">
    <property type="entry name" value="Teichoic_Acid_Biosynth"/>
</dbReference>
<evidence type="ECO:0000256" key="5">
    <source>
        <dbReference type="ARBA" id="ARBA00022944"/>
    </source>
</evidence>
<organism evidence="7 8">
    <name type="scientific">Microbacterium esteraromaticum</name>
    <dbReference type="NCBI Taxonomy" id="57043"/>
    <lineage>
        <taxon>Bacteria</taxon>
        <taxon>Bacillati</taxon>
        <taxon>Actinomycetota</taxon>
        <taxon>Actinomycetes</taxon>
        <taxon>Micrococcales</taxon>
        <taxon>Microbacteriaceae</taxon>
        <taxon>Microbacterium</taxon>
    </lineage>
</organism>
<dbReference type="GO" id="GO:0019350">
    <property type="term" value="P:teichoic acid biosynthetic process"/>
    <property type="evidence" value="ECO:0007669"/>
    <property type="project" value="UniProtKB-KW"/>
</dbReference>
<keyword evidence="3" id="KW-1003">Cell membrane</keyword>
<dbReference type="EMBL" id="JAEMWU010000001">
    <property type="protein sequence ID" value="MBN8204569.1"/>
    <property type="molecule type" value="Genomic_DNA"/>
</dbReference>
<dbReference type="Gene3D" id="3.40.50.11820">
    <property type="match status" value="1"/>
</dbReference>
<dbReference type="InterPro" id="IPR043149">
    <property type="entry name" value="TagF_N"/>
</dbReference>
<sequence>MMSVARRLRLDVLAAYAARFALTVVSVVMRVLPRRHKVTLLTRQSSTPPSDFRLLREAMLRTDPSVEVVMIARMVPPGIVRKFAYAAHLLVEMYHASTSRVLVVDGYSIIASATPRSEGLTVVQLWHALGALKKFGLSIVGQRGGRDPLLAKAMRMHAGYDIVIASAERCREPFAEAFGADVSKVVVAPLPRVDRLRDPARRAAVRERFTYLYPELTGKKLALFAPTVRTEGSMATIDPVELTRAMADADYATITKLHPLVPVPVDSQLRVAPGLSTQDLLLIADLFITDYSSAVFEAAVAEVPSYLIAPDLDAYTQRRDFYLTYPEDLGLPMAHTIDELVEMVRHDMCNRDQIKDLSEKFVAVPGAGHTNATDRLAQLFTQRLRELGTTTNEISAAS</sequence>
<evidence type="ECO:0000256" key="3">
    <source>
        <dbReference type="ARBA" id="ARBA00022475"/>
    </source>
</evidence>
<dbReference type="InterPro" id="IPR043148">
    <property type="entry name" value="TagF_C"/>
</dbReference>
<dbReference type="InterPro" id="IPR007554">
    <property type="entry name" value="Glycerophosphate_synth"/>
</dbReference>